<evidence type="ECO:0000256" key="5">
    <source>
        <dbReference type="ARBA" id="ARBA00023315"/>
    </source>
</evidence>
<dbReference type="PANTHER" id="PTHR42681">
    <property type="entry name" value="MALONYL-COA-ACYL CARRIER PROTEIN TRANSACYLASE, MITOCHONDRIAL"/>
    <property type="match status" value="1"/>
</dbReference>
<evidence type="ECO:0000256" key="1">
    <source>
        <dbReference type="ARBA" id="ARBA00013258"/>
    </source>
</evidence>
<dbReference type="AlphaFoldDB" id="A0A7Y0FFK0"/>
<dbReference type="PANTHER" id="PTHR42681:SF1">
    <property type="entry name" value="MALONYL-COA-ACYL CARRIER PROTEIN TRANSACYLASE, MITOCHONDRIAL"/>
    <property type="match status" value="1"/>
</dbReference>
<gene>
    <name evidence="8" type="ORF">HHL14_25515</name>
</gene>
<dbReference type="EC" id="2.3.1.39" evidence="1"/>
<dbReference type="InterPro" id="IPR014043">
    <property type="entry name" value="Acyl_transferase_dom"/>
</dbReference>
<dbReference type="SUPFAM" id="SSF55048">
    <property type="entry name" value="Probable ACP-binding domain of malonyl-CoA ACP transacylase"/>
    <property type="match status" value="1"/>
</dbReference>
<dbReference type="InterPro" id="IPR009081">
    <property type="entry name" value="PP-bd_ACP"/>
</dbReference>
<name>A0A7Y0FFK0_9BURK</name>
<keyword evidence="4 8" id="KW-0808">Transferase</keyword>
<evidence type="ECO:0000313" key="8">
    <source>
        <dbReference type="EMBL" id="NML34175.1"/>
    </source>
</evidence>
<dbReference type="Proteomes" id="UP000583127">
    <property type="component" value="Unassembled WGS sequence"/>
</dbReference>
<dbReference type="InterPro" id="IPR001227">
    <property type="entry name" value="Ac_transferase_dom_sf"/>
</dbReference>
<sequence length="513" mass="55102">MNRIAFMFPGQGAFYPDALLASRSTYHCIDPILKTIETVAQRRLGHSFFDVIWGGEDAAEDNFRNKSDILQLVIYAVSVANFEILRQEGIEPDVLVGHSFGEIAALVCAGVYSVEQGAQIVCDRIESLAAAAPRSGCMAAVSAGPQAVHAALEAFYAGRGEHADARIQIAVENHRSQTVVSGPEGEMAAFVAHCAGQGMTARQLKAPYAFHHSSLVKAGEVFSRRLKSYPTKAPQYAIYSPILNRYYDSSDEFGNCLGQHLTLPVKFFDGIGFLKSDNFDVYVECGALDALGKIVIRIAGPGVVKTFSGAIRAGAELENIRKVVLYFREMNIVNANAQTNLNQPDFDTFWRASGAAITAGIKAEFEKFYQLNGSQNVAAAPAVRMTASVPAQSVAAAVPPPLAAVPVAAPSAPAVPPPAARRAAISRDQLFHELVAIYAEAMEYPPEVFTEAVELEAELGIDSVKQTEIIQRISKLYGLPPLPAGFRFGDFKAMGQIVDFVHTQMGASAVAGN</sequence>
<dbReference type="InterPro" id="IPR016036">
    <property type="entry name" value="Malonyl_transacylase_ACP-bd"/>
</dbReference>
<evidence type="ECO:0000259" key="7">
    <source>
        <dbReference type="PROSITE" id="PS50075"/>
    </source>
</evidence>
<dbReference type="PROSITE" id="PS50075">
    <property type="entry name" value="CARRIER"/>
    <property type="match status" value="1"/>
</dbReference>
<comment type="caution">
    <text evidence="8">The sequence shown here is derived from an EMBL/GenBank/DDBJ whole genome shotgun (WGS) entry which is preliminary data.</text>
</comment>
<keyword evidence="2" id="KW-0596">Phosphopantetheine</keyword>
<dbReference type="Gene3D" id="3.40.366.10">
    <property type="entry name" value="Malonyl-Coenzyme A Acyl Carrier Protein, domain 2"/>
    <property type="match status" value="1"/>
</dbReference>
<comment type="catalytic activity">
    <reaction evidence="6">
        <text>holo-[ACP] + malonyl-CoA = malonyl-[ACP] + CoA</text>
        <dbReference type="Rhea" id="RHEA:41792"/>
        <dbReference type="Rhea" id="RHEA-COMP:9623"/>
        <dbReference type="Rhea" id="RHEA-COMP:9685"/>
        <dbReference type="ChEBI" id="CHEBI:57287"/>
        <dbReference type="ChEBI" id="CHEBI:57384"/>
        <dbReference type="ChEBI" id="CHEBI:64479"/>
        <dbReference type="ChEBI" id="CHEBI:78449"/>
        <dbReference type="EC" id="2.3.1.39"/>
    </reaction>
</comment>
<keyword evidence="9" id="KW-1185">Reference proteome</keyword>
<proteinExistence type="predicted"/>
<dbReference type="SUPFAM" id="SSF52151">
    <property type="entry name" value="FabD/lysophospholipase-like"/>
    <property type="match status" value="1"/>
</dbReference>
<keyword evidence="5 8" id="KW-0012">Acyltransferase</keyword>
<dbReference type="InterPro" id="IPR036736">
    <property type="entry name" value="ACP-like_sf"/>
</dbReference>
<dbReference type="InterPro" id="IPR006162">
    <property type="entry name" value="Ppantetheine_attach_site"/>
</dbReference>
<dbReference type="InterPro" id="IPR016035">
    <property type="entry name" value="Acyl_Trfase/lysoPLipase"/>
</dbReference>
<evidence type="ECO:0000256" key="3">
    <source>
        <dbReference type="ARBA" id="ARBA00022553"/>
    </source>
</evidence>
<keyword evidence="3" id="KW-0597">Phosphoprotein</keyword>
<dbReference type="SUPFAM" id="SSF47336">
    <property type="entry name" value="ACP-like"/>
    <property type="match status" value="1"/>
</dbReference>
<dbReference type="Gene3D" id="1.10.1200.10">
    <property type="entry name" value="ACP-like"/>
    <property type="match status" value="1"/>
</dbReference>
<dbReference type="GO" id="GO:0004314">
    <property type="term" value="F:[acyl-carrier-protein] S-malonyltransferase activity"/>
    <property type="evidence" value="ECO:0007669"/>
    <property type="project" value="UniProtKB-EC"/>
</dbReference>
<dbReference type="InterPro" id="IPR050858">
    <property type="entry name" value="Mal-CoA-ACP_Trans/PKS_FabD"/>
</dbReference>
<evidence type="ECO:0000256" key="6">
    <source>
        <dbReference type="ARBA" id="ARBA00048462"/>
    </source>
</evidence>
<organism evidence="8 9">
    <name type="scientific">Paraburkholderia antibiotica</name>
    <dbReference type="NCBI Taxonomy" id="2728839"/>
    <lineage>
        <taxon>Bacteria</taxon>
        <taxon>Pseudomonadati</taxon>
        <taxon>Pseudomonadota</taxon>
        <taxon>Betaproteobacteria</taxon>
        <taxon>Burkholderiales</taxon>
        <taxon>Burkholderiaceae</taxon>
        <taxon>Paraburkholderia</taxon>
    </lineage>
</organism>
<dbReference type="EMBL" id="JABBFZ010000019">
    <property type="protein sequence ID" value="NML34175.1"/>
    <property type="molecule type" value="Genomic_DNA"/>
</dbReference>
<dbReference type="GO" id="GO:0006633">
    <property type="term" value="P:fatty acid biosynthetic process"/>
    <property type="evidence" value="ECO:0007669"/>
    <property type="project" value="TreeGrafter"/>
</dbReference>
<evidence type="ECO:0000256" key="2">
    <source>
        <dbReference type="ARBA" id="ARBA00022450"/>
    </source>
</evidence>
<reference evidence="8 9" key="1">
    <citation type="submission" date="2020-04" db="EMBL/GenBank/DDBJ databases">
        <title>Paraburkholderia sp. G-4-1-8 isolated from soil.</title>
        <authorList>
            <person name="Dahal R.H."/>
        </authorList>
    </citation>
    <scope>NUCLEOTIDE SEQUENCE [LARGE SCALE GENOMIC DNA]</scope>
    <source>
        <strain evidence="8 9">G-4-1-8</strain>
    </source>
</reference>
<accession>A0A7Y0FFK0</accession>
<dbReference type="Pfam" id="PF00698">
    <property type="entry name" value="Acyl_transf_1"/>
    <property type="match status" value="1"/>
</dbReference>
<dbReference type="PROSITE" id="PS00012">
    <property type="entry name" value="PHOSPHOPANTETHEINE"/>
    <property type="match status" value="1"/>
</dbReference>
<dbReference type="RefSeq" id="WP_169500365.1">
    <property type="nucleotide sequence ID" value="NZ_JABBFZ010000019.1"/>
</dbReference>
<protein>
    <recommendedName>
        <fullName evidence="1">[acyl-carrier-protein] S-malonyltransferase</fullName>
        <ecNumber evidence="1">2.3.1.39</ecNumber>
    </recommendedName>
</protein>
<feature type="domain" description="Carrier" evidence="7">
    <location>
        <begin position="425"/>
        <end position="505"/>
    </location>
</feature>
<evidence type="ECO:0000313" key="9">
    <source>
        <dbReference type="Proteomes" id="UP000583127"/>
    </source>
</evidence>
<dbReference type="SMART" id="SM00827">
    <property type="entry name" value="PKS_AT"/>
    <property type="match status" value="1"/>
</dbReference>
<dbReference type="GO" id="GO:0005829">
    <property type="term" value="C:cytosol"/>
    <property type="evidence" value="ECO:0007669"/>
    <property type="project" value="TreeGrafter"/>
</dbReference>
<evidence type="ECO:0000256" key="4">
    <source>
        <dbReference type="ARBA" id="ARBA00022679"/>
    </source>
</evidence>